<keyword evidence="1" id="KW-0812">Transmembrane</keyword>
<reference evidence="2" key="2">
    <citation type="submission" date="2020-05" db="UniProtKB">
        <authorList>
            <consortium name="EnsemblMetazoa"/>
        </authorList>
    </citation>
    <scope>IDENTIFICATION</scope>
    <source>
        <strain evidence="2">IAEA</strain>
    </source>
</reference>
<sequence>MNISPSLKFLQTSEPAYAEEGKIVKTMGENVDRSRTIKAKLFSQKELVSFSCPVLALMRLVGLMYIFLPRGREAPLFYYCSRKLCSSTFSALLHILSSAVPLKTDEQSQHYEEKQQPFGNGFENHRVVARCVLITHYNY</sequence>
<evidence type="ECO:0000313" key="3">
    <source>
        <dbReference type="Proteomes" id="UP000092445"/>
    </source>
</evidence>
<protein>
    <submittedName>
        <fullName evidence="2">Uncharacterized protein</fullName>
    </submittedName>
</protein>
<dbReference type="AlphaFoldDB" id="A0A1A9Z743"/>
<keyword evidence="3" id="KW-1185">Reference proteome</keyword>
<proteinExistence type="predicted"/>
<keyword evidence="1" id="KW-1133">Transmembrane helix</keyword>
<accession>A0A1A9Z743</accession>
<dbReference type="EnsemblMetazoa" id="GPAI005922-RA">
    <property type="protein sequence ID" value="GPAI005922-PA"/>
    <property type="gene ID" value="GPAI005922"/>
</dbReference>
<dbReference type="Proteomes" id="UP000092445">
    <property type="component" value="Unassembled WGS sequence"/>
</dbReference>
<reference evidence="3" key="1">
    <citation type="submission" date="2014-03" db="EMBL/GenBank/DDBJ databases">
        <authorList>
            <person name="Aksoy S."/>
            <person name="Warren W."/>
            <person name="Wilson R.K."/>
        </authorList>
    </citation>
    <scope>NUCLEOTIDE SEQUENCE [LARGE SCALE GENOMIC DNA]</scope>
    <source>
        <strain evidence="3">IAEA</strain>
    </source>
</reference>
<evidence type="ECO:0000313" key="2">
    <source>
        <dbReference type="EnsemblMetazoa" id="GPAI005922-PA"/>
    </source>
</evidence>
<keyword evidence="1" id="KW-0472">Membrane</keyword>
<feature type="transmembrane region" description="Helical" evidence="1">
    <location>
        <begin position="47"/>
        <end position="68"/>
    </location>
</feature>
<organism evidence="2 3">
    <name type="scientific">Glossina pallidipes</name>
    <name type="common">Tsetse fly</name>
    <dbReference type="NCBI Taxonomy" id="7398"/>
    <lineage>
        <taxon>Eukaryota</taxon>
        <taxon>Metazoa</taxon>
        <taxon>Ecdysozoa</taxon>
        <taxon>Arthropoda</taxon>
        <taxon>Hexapoda</taxon>
        <taxon>Insecta</taxon>
        <taxon>Pterygota</taxon>
        <taxon>Neoptera</taxon>
        <taxon>Endopterygota</taxon>
        <taxon>Diptera</taxon>
        <taxon>Brachycera</taxon>
        <taxon>Muscomorpha</taxon>
        <taxon>Hippoboscoidea</taxon>
        <taxon>Glossinidae</taxon>
        <taxon>Glossina</taxon>
    </lineage>
</organism>
<evidence type="ECO:0000256" key="1">
    <source>
        <dbReference type="SAM" id="Phobius"/>
    </source>
</evidence>
<dbReference type="VEuPathDB" id="VectorBase:GPAI005922"/>
<name>A0A1A9Z743_GLOPL</name>